<feature type="transmembrane region" description="Helical" evidence="2">
    <location>
        <begin position="7"/>
        <end position="26"/>
    </location>
</feature>
<evidence type="ECO:0000313" key="4">
    <source>
        <dbReference type="Proteomes" id="UP000198620"/>
    </source>
</evidence>
<keyword evidence="2" id="KW-0472">Membrane</keyword>
<feature type="region of interest" description="Disordered" evidence="1">
    <location>
        <begin position="71"/>
        <end position="91"/>
    </location>
</feature>
<accession>A0A1H7NU32</accession>
<dbReference type="EMBL" id="FOBH01000007">
    <property type="protein sequence ID" value="SEL26941.1"/>
    <property type="molecule type" value="Genomic_DNA"/>
</dbReference>
<dbReference type="RefSeq" id="WP_090828912.1">
    <property type="nucleotide sequence ID" value="NZ_FOBH01000007.1"/>
</dbReference>
<name>A0A1H7NU32_9PROT</name>
<proteinExistence type="predicted"/>
<organism evidence="3 4">
    <name type="scientific">Nitrosovibrio tenuis</name>
    <dbReference type="NCBI Taxonomy" id="1233"/>
    <lineage>
        <taxon>Bacteria</taxon>
        <taxon>Pseudomonadati</taxon>
        <taxon>Pseudomonadota</taxon>
        <taxon>Betaproteobacteria</taxon>
        <taxon>Nitrosomonadales</taxon>
        <taxon>Nitrosomonadaceae</taxon>
        <taxon>Nitrosovibrio</taxon>
    </lineage>
</organism>
<dbReference type="STRING" id="1233.SAMN05216387_107136"/>
<evidence type="ECO:0000256" key="1">
    <source>
        <dbReference type="SAM" id="MobiDB-lite"/>
    </source>
</evidence>
<keyword evidence="4" id="KW-1185">Reference proteome</keyword>
<dbReference type="AlphaFoldDB" id="A0A1H7NU32"/>
<protein>
    <submittedName>
        <fullName evidence="3">Uncharacterized protein</fullName>
    </submittedName>
</protein>
<evidence type="ECO:0000256" key="2">
    <source>
        <dbReference type="SAM" id="Phobius"/>
    </source>
</evidence>
<feature type="transmembrane region" description="Helical" evidence="2">
    <location>
        <begin position="38"/>
        <end position="58"/>
    </location>
</feature>
<evidence type="ECO:0000313" key="3">
    <source>
        <dbReference type="EMBL" id="SEL26941.1"/>
    </source>
</evidence>
<keyword evidence="2" id="KW-0812">Transmembrane</keyword>
<sequence>MMVDSKLLIAGSAILIGLVWLGAWIFKKIRRGEIVIGFHTALLALLVAILVVPFAMNFSAHLLSNAMQHSSGAQHAGQPEDLAPAHRHDSL</sequence>
<dbReference type="Proteomes" id="UP000198620">
    <property type="component" value="Unassembled WGS sequence"/>
</dbReference>
<reference evidence="3 4" key="1">
    <citation type="submission" date="2016-10" db="EMBL/GenBank/DDBJ databases">
        <authorList>
            <person name="de Groot N.N."/>
        </authorList>
    </citation>
    <scope>NUCLEOTIDE SEQUENCE [LARGE SCALE GENOMIC DNA]</scope>
    <source>
        <strain evidence="3 4">Nv1</strain>
    </source>
</reference>
<gene>
    <name evidence="3" type="ORF">SAMN05216387_107136</name>
</gene>
<keyword evidence="2" id="KW-1133">Transmembrane helix</keyword>